<dbReference type="PANTHER" id="PTHR22738:SF10">
    <property type="entry name" value="RAS ASSOCIATION DOMAIN-CONTAINING PROTEIN 1 HOMOLOG"/>
    <property type="match status" value="1"/>
</dbReference>
<evidence type="ECO:0000259" key="3">
    <source>
        <dbReference type="PROSITE" id="PS50951"/>
    </source>
</evidence>
<dbReference type="AlphaFoldDB" id="A0A8S3YVI6"/>
<dbReference type="Gene3D" id="3.10.20.90">
    <property type="entry name" value="Phosphatidylinositol 3-kinase Catalytic Subunit, Chain A, domain 1"/>
    <property type="match status" value="1"/>
</dbReference>
<dbReference type="Gene3D" id="1.20.5.110">
    <property type="match status" value="1"/>
</dbReference>
<accession>A0A8S3YVI6</accession>
<feature type="domain" description="Ras-associating" evidence="2">
    <location>
        <begin position="526"/>
        <end position="615"/>
    </location>
</feature>
<dbReference type="CDD" id="cd21885">
    <property type="entry name" value="SARAH_RASSF1-like"/>
    <property type="match status" value="1"/>
</dbReference>
<dbReference type="PROSITE" id="PS50951">
    <property type="entry name" value="SARAH"/>
    <property type="match status" value="1"/>
</dbReference>
<organism evidence="4 5">
    <name type="scientific">Candidula unifasciata</name>
    <dbReference type="NCBI Taxonomy" id="100452"/>
    <lineage>
        <taxon>Eukaryota</taxon>
        <taxon>Metazoa</taxon>
        <taxon>Spiralia</taxon>
        <taxon>Lophotrochozoa</taxon>
        <taxon>Mollusca</taxon>
        <taxon>Gastropoda</taxon>
        <taxon>Heterobranchia</taxon>
        <taxon>Euthyneura</taxon>
        <taxon>Panpulmonata</taxon>
        <taxon>Eupulmonata</taxon>
        <taxon>Stylommatophora</taxon>
        <taxon>Helicina</taxon>
        <taxon>Helicoidea</taxon>
        <taxon>Geomitridae</taxon>
        <taxon>Candidula</taxon>
    </lineage>
</organism>
<dbReference type="PANTHER" id="PTHR22738">
    <property type="entry name" value="RASSF"/>
    <property type="match status" value="1"/>
</dbReference>
<comment type="caution">
    <text evidence="4">The sequence shown here is derived from an EMBL/GenBank/DDBJ whole genome shotgun (WGS) entry which is preliminary data.</text>
</comment>
<dbReference type="EMBL" id="CAJHNH020000968">
    <property type="protein sequence ID" value="CAG5120809.1"/>
    <property type="molecule type" value="Genomic_DNA"/>
</dbReference>
<feature type="compositionally biased region" description="Low complexity" evidence="1">
    <location>
        <begin position="353"/>
        <end position="368"/>
    </location>
</feature>
<dbReference type="OrthoDB" id="74314at2759"/>
<dbReference type="CDD" id="cd01778">
    <property type="entry name" value="RA_RASSF1_like"/>
    <property type="match status" value="1"/>
</dbReference>
<keyword evidence="5" id="KW-1185">Reference proteome</keyword>
<dbReference type="SMART" id="SM00314">
    <property type="entry name" value="RA"/>
    <property type="match status" value="1"/>
</dbReference>
<dbReference type="InterPro" id="IPR033614">
    <property type="entry name" value="RASSF1-6"/>
</dbReference>
<dbReference type="Pfam" id="PF00788">
    <property type="entry name" value="RA"/>
    <property type="match status" value="1"/>
</dbReference>
<dbReference type="Proteomes" id="UP000678393">
    <property type="component" value="Unassembled WGS sequence"/>
</dbReference>
<proteinExistence type="predicted"/>
<evidence type="ECO:0000259" key="2">
    <source>
        <dbReference type="PROSITE" id="PS50200"/>
    </source>
</evidence>
<dbReference type="Pfam" id="PF16517">
    <property type="entry name" value="Nore1-SARAH"/>
    <property type="match status" value="1"/>
</dbReference>
<dbReference type="InterPro" id="IPR011524">
    <property type="entry name" value="SARAH_dom"/>
</dbReference>
<gene>
    <name evidence="4" type="ORF">CUNI_LOCUS6367</name>
</gene>
<feature type="region of interest" description="Disordered" evidence="1">
    <location>
        <begin position="279"/>
        <end position="299"/>
    </location>
</feature>
<name>A0A8S3YVI6_9EUPU</name>
<evidence type="ECO:0000313" key="4">
    <source>
        <dbReference type="EMBL" id="CAG5120809.1"/>
    </source>
</evidence>
<evidence type="ECO:0000256" key="1">
    <source>
        <dbReference type="SAM" id="MobiDB-lite"/>
    </source>
</evidence>
<feature type="region of interest" description="Disordered" evidence="1">
    <location>
        <begin position="339"/>
        <end position="448"/>
    </location>
</feature>
<dbReference type="GO" id="GO:0007165">
    <property type="term" value="P:signal transduction"/>
    <property type="evidence" value="ECO:0007669"/>
    <property type="project" value="InterPro"/>
</dbReference>
<feature type="domain" description="SARAH" evidence="3">
    <location>
        <begin position="617"/>
        <end position="664"/>
    </location>
</feature>
<evidence type="ECO:0000313" key="5">
    <source>
        <dbReference type="Proteomes" id="UP000678393"/>
    </source>
</evidence>
<dbReference type="InterPro" id="IPR000159">
    <property type="entry name" value="RA_dom"/>
</dbReference>
<dbReference type="SUPFAM" id="SSF54236">
    <property type="entry name" value="Ubiquitin-like"/>
    <property type="match status" value="1"/>
</dbReference>
<dbReference type="InterPro" id="IPR029071">
    <property type="entry name" value="Ubiquitin-like_domsf"/>
</dbReference>
<feature type="compositionally biased region" description="Polar residues" evidence="1">
    <location>
        <begin position="369"/>
        <end position="396"/>
    </location>
</feature>
<reference evidence="4" key="1">
    <citation type="submission" date="2021-04" db="EMBL/GenBank/DDBJ databases">
        <authorList>
            <consortium name="Molecular Ecology Group"/>
        </authorList>
    </citation>
    <scope>NUCLEOTIDE SEQUENCE</scope>
</reference>
<protein>
    <recommendedName>
        <fullName evidence="6">Ras association domain-containing protein 1</fullName>
    </recommendedName>
</protein>
<dbReference type="PROSITE" id="PS50200">
    <property type="entry name" value="RA"/>
    <property type="match status" value="1"/>
</dbReference>
<sequence>MEFLNEDEHFLEFEQVFEAVRNRRISRDIDTCHLSNQDIISSHIDTLYVIASSVNSGPRTKLDSAADDHSVKDVQQPSLVGDIFADFFDNDESFLEFENEFEKFRSGRRSYFLESCHDGSSRDVIGDLDFLCDKDVRSYTKNGVCSQDNVDSYRSFLCSAKDWTKMLRKIRRSSCISEDSVTDKLTFRHRLSVGEMSADDKRTKDQHKAYSVSDLRRFPCQYTCHEHCVPEVTLSCKSVSGDGCDIAAARTPSPPDPKPHGEACLFMGGIQARPGAARIVSSSPADTPASGAARTSESTPNFQYLAQGRGHMDTPRPPNILLHHRSWSISEDIVTPHSYPIQHSGITQDSARHSSAAPSASSLPCQPSYSNSRFDSFPRGNTSGRSQLYPGASTTEPDCVDEGVILSQHAKGGDRPGGEAPALDLSDEKDETDSGYRSGTIPDDKLPRVPSQATLDQQELKRKAAKFNHFVPAACLEVTGKESFQGFLKVTMNLVRPITMELGARPPSIYELLTREHIVEENTQQVAFYMPRDTHKSLHITSDTTTKEVVASLLKKFHILDHPRKFAMYEQEFSDRNKLVRLRRLTDKDFPLRCLVTWDPERIKNYRMVLQENETGEIVWDAFSLPELNNFLRVLDREEKETVIDLKYKYAYMKQYMERRLVELRGECAKKSKSKT</sequence>
<evidence type="ECO:0008006" key="6">
    <source>
        <dbReference type="Google" id="ProtNLM"/>
    </source>
</evidence>